<dbReference type="EMBL" id="OZ035837">
    <property type="protein sequence ID" value="CAL1581837.1"/>
    <property type="molecule type" value="Genomic_DNA"/>
</dbReference>
<dbReference type="PANTHER" id="PTHR24559">
    <property type="entry name" value="TRANSPOSON TY3-I GAG-POL POLYPROTEIN"/>
    <property type="match status" value="1"/>
</dbReference>
<dbReference type="Proteomes" id="UP001497482">
    <property type="component" value="Chromosome 15"/>
</dbReference>
<dbReference type="CDD" id="cd01647">
    <property type="entry name" value="RT_LTR"/>
    <property type="match status" value="1"/>
</dbReference>
<dbReference type="Gene3D" id="3.30.70.270">
    <property type="match status" value="1"/>
</dbReference>
<dbReference type="SUPFAM" id="SSF56672">
    <property type="entry name" value="DNA/RNA polymerases"/>
    <property type="match status" value="1"/>
</dbReference>
<dbReference type="PANTHER" id="PTHR24559:SF444">
    <property type="entry name" value="REVERSE TRANSCRIPTASE DOMAIN-CONTAINING PROTEIN"/>
    <property type="match status" value="1"/>
</dbReference>
<organism evidence="4 5">
    <name type="scientific">Knipowitschia caucasica</name>
    <name type="common">Caucasian dwarf goby</name>
    <name type="synonym">Pomatoschistus caucasicus</name>
    <dbReference type="NCBI Taxonomy" id="637954"/>
    <lineage>
        <taxon>Eukaryota</taxon>
        <taxon>Metazoa</taxon>
        <taxon>Chordata</taxon>
        <taxon>Craniata</taxon>
        <taxon>Vertebrata</taxon>
        <taxon>Euteleostomi</taxon>
        <taxon>Actinopterygii</taxon>
        <taxon>Neopterygii</taxon>
        <taxon>Teleostei</taxon>
        <taxon>Neoteleostei</taxon>
        <taxon>Acanthomorphata</taxon>
        <taxon>Gobiaria</taxon>
        <taxon>Gobiiformes</taxon>
        <taxon>Gobioidei</taxon>
        <taxon>Gobiidae</taxon>
        <taxon>Gobiinae</taxon>
        <taxon>Knipowitschia</taxon>
    </lineage>
</organism>
<protein>
    <recommendedName>
        <fullName evidence="2">ribonuclease H</fullName>
        <ecNumber evidence="2">3.1.26.4</ecNumber>
    </recommendedName>
</protein>
<name>A0AAV2JWI0_KNICA</name>
<dbReference type="InterPro" id="IPR053134">
    <property type="entry name" value="RNA-dir_DNA_polymerase"/>
</dbReference>
<evidence type="ECO:0000313" key="4">
    <source>
        <dbReference type="EMBL" id="CAL1581837.1"/>
    </source>
</evidence>
<dbReference type="Pfam" id="PF00078">
    <property type="entry name" value="RVT_1"/>
    <property type="match status" value="1"/>
</dbReference>
<dbReference type="InterPro" id="IPR043128">
    <property type="entry name" value="Rev_trsase/Diguanyl_cyclase"/>
</dbReference>
<evidence type="ECO:0000256" key="1">
    <source>
        <dbReference type="ARBA" id="ARBA00010879"/>
    </source>
</evidence>
<dbReference type="InterPro" id="IPR000477">
    <property type="entry name" value="RT_dom"/>
</dbReference>
<evidence type="ECO:0000313" key="5">
    <source>
        <dbReference type="Proteomes" id="UP001497482"/>
    </source>
</evidence>
<dbReference type="PROSITE" id="PS50878">
    <property type="entry name" value="RT_POL"/>
    <property type="match status" value="1"/>
</dbReference>
<dbReference type="EC" id="3.1.26.4" evidence="2"/>
<gene>
    <name evidence="4" type="ORF">KC01_LOCUS12552</name>
</gene>
<accession>A0AAV2JWI0</accession>
<reference evidence="4 5" key="1">
    <citation type="submission" date="2024-04" db="EMBL/GenBank/DDBJ databases">
        <authorList>
            <person name="Waldvogel A.-M."/>
            <person name="Schoenle A."/>
        </authorList>
    </citation>
    <scope>NUCLEOTIDE SEQUENCE [LARGE SCALE GENOMIC DNA]</scope>
</reference>
<comment type="similarity">
    <text evidence="1">Belongs to the beta type-B retroviral polymerase family. HERV class-II K(HML-2) pol subfamily.</text>
</comment>
<feature type="domain" description="Reverse transcriptase" evidence="3">
    <location>
        <begin position="1"/>
        <end position="65"/>
    </location>
</feature>
<dbReference type="InterPro" id="IPR043502">
    <property type="entry name" value="DNA/RNA_pol_sf"/>
</dbReference>
<dbReference type="GO" id="GO:0004523">
    <property type="term" value="F:RNA-DNA hybrid ribonuclease activity"/>
    <property type="evidence" value="ECO:0007669"/>
    <property type="project" value="UniProtKB-EC"/>
</dbReference>
<evidence type="ECO:0000259" key="3">
    <source>
        <dbReference type="PROSITE" id="PS50878"/>
    </source>
</evidence>
<evidence type="ECO:0000256" key="2">
    <source>
        <dbReference type="ARBA" id="ARBA00012180"/>
    </source>
</evidence>
<dbReference type="AlphaFoldDB" id="A0AAV2JWI0"/>
<sequence>MDSVLRDMPFIFVYLDDILVASPSVEEHSLHLRLLFERLTEHGLIVNPVKCQFGLSEIEFLGHRVSRQGAVPLPAKIVNYMEVTSGRFVKQKRRRTASGSGARCLNGVEVVALKIFTCFIPNEDVSWCGESVGVCDVVGCVDLVCVTSLGVCDVVVCVESVGECDVVGVCDVSWCWGVTSVVCVTVSCVCGRQLVCVTSDGVCDVSWCLCVSLRVCDVVGVWVSQLVCVMSVGVCASIGLVCVTYVVCVDVTDGVCDDVGVCGVVGV</sequence>
<keyword evidence="5" id="KW-1185">Reference proteome</keyword>
<dbReference type="FunFam" id="3.30.70.270:FF:000003">
    <property type="entry name" value="Transposon Ty3-G Gag-Pol polyprotein"/>
    <property type="match status" value="1"/>
</dbReference>
<proteinExistence type="inferred from homology"/>